<feature type="transmembrane region" description="Helical" evidence="1">
    <location>
        <begin position="43"/>
        <end position="67"/>
    </location>
</feature>
<feature type="transmembrane region" description="Helical" evidence="1">
    <location>
        <begin position="95"/>
        <end position="117"/>
    </location>
</feature>
<evidence type="ECO:0000313" key="3">
    <source>
        <dbReference type="EMBL" id="AAN56776.1"/>
    </source>
</evidence>
<feature type="transmembrane region" description="Helical" evidence="1">
    <location>
        <begin position="208"/>
        <end position="228"/>
    </location>
</feature>
<dbReference type="RefSeq" id="WP_011073567.1">
    <property type="nucleotide sequence ID" value="NC_004347.2"/>
</dbReference>
<dbReference type="eggNOG" id="ENOG502ZAAA">
    <property type="taxonomic scope" value="Bacteria"/>
</dbReference>
<reference evidence="3 4" key="2">
    <citation type="journal article" date="2005" name="Proteomics">
        <title>Global detection and characterization of hypothetical proteins in Shewanella oneidensis MR-1 using LC-MS based proteomics.</title>
        <authorList>
            <person name="Elias D.A."/>
            <person name="Monroe M.E."/>
            <person name="Marshall M.J."/>
            <person name="Romine M.F."/>
            <person name="Belieav A.S."/>
            <person name="Fredrickson J.K."/>
            <person name="Anderson G.A."/>
            <person name="Smith R.D."/>
            <person name="Lipton M.S."/>
        </authorList>
    </citation>
    <scope>NUCLEOTIDE SEQUENCE [LARGE SCALE GENOMIC DNA]</scope>
    <source>
        <strain evidence="4">ATCC 700550 / JCM 31522 / CIP 106686 / LMG 19005 / NCIMB 14063 / MR-1</strain>
    </source>
</reference>
<feature type="transmembrane region" description="Helical" evidence="1">
    <location>
        <begin position="12"/>
        <end position="31"/>
    </location>
</feature>
<feature type="transmembrane region" description="Helical" evidence="1">
    <location>
        <begin position="148"/>
        <end position="166"/>
    </location>
</feature>
<dbReference type="PATRIC" id="fig|211586.12.peg.3677"/>
<name>Q8EAU6_SHEON</name>
<dbReference type="HOGENOM" id="CLU_082370_0_0_6"/>
<dbReference type="AlphaFoldDB" id="Q8EAU6"/>
<dbReference type="STRING" id="211586.SO_3795"/>
<keyword evidence="4" id="KW-1185">Reference proteome</keyword>
<keyword evidence="1" id="KW-1133">Transmembrane helix</keyword>
<dbReference type="GO" id="GO:0004175">
    <property type="term" value="F:endopeptidase activity"/>
    <property type="evidence" value="ECO:0007669"/>
    <property type="project" value="UniProtKB-ARBA"/>
</dbReference>
<proteinExistence type="predicted"/>
<feature type="domain" description="CAAX prenyl protease 2/Lysostaphin resistance protein A-like" evidence="2">
    <location>
        <begin position="133"/>
        <end position="244"/>
    </location>
</feature>
<dbReference type="Proteomes" id="UP000008186">
    <property type="component" value="Chromosome"/>
</dbReference>
<organism evidence="3 4">
    <name type="scientific">Shewanella oneidensis (strain ATCC 700550 / JCM 31522 / CIP 106686 / LMG 19005 / NCIMB 14063 / MR-1)</name>
    <dbReference type="NCBI Taxonomy" id="211586"/>
    <lineage>
        <taxon>Bacteria</taxon>
        <taxon>Pseudomonadati</taxon>
        <taxon>Pseudomonadota</taxon>
        <taxon>Gammaproteobacteria</taxon>
        <taxon>Alteromonadales</taxon>
        <taxon>Shewanellaceae</taxon>
        <taxon>Shewanella</taxon>
    </lineage>
</organism>
<dbReference type="PaxDb" id="211586-SO_3795"/>
<reference evidence="3 4" key="1">
    <citation type="journal article" date="2002" name="Nat. Biotechnol.">
        <title>Genome sequence of the dissimilatory metal ion-reducing bacterium Shewanella oneidensis.</title>
        <authorList>
            <person name="Heidelberg J.F."/>
            <person name="Paulsen I.T."/>
            <person name="Nelson K.E."/>
            <person name="Gaidos E.J."/>
            <person name="Nelson W.C."/>
            <person name="Read T.D."/>
            <person name="Eisen J.A."/>
            <person name="Seshadri R."/>
            <person name="Ward N."/>
            <person name="Methe B."/>
            <person name="Clayton R.A."/>
            <person name="Meyer T."/>
            <person name="Tsapin A."/>
            <person name="Scott J."/>
            <person name="Beanan M."/>
            <person name="Brinkac L."/>
            <person name="Daugherty S."/>
            <person name="DeBoy R.T."/>
            <person name="Dodson R.J."/>
            <person name="Durkin A.S."/>
            <person name="Haft D.H."/>
            <person name="Kolonay J.F."/>
            <person name="Madupu R."/>
            <person name="Peterson J.D."/>
            <person name="Umayam L.A."/>
            <person name="White O."/>
            <person name="Wolf A.M."/>
            <person name="Vamathevan J."/>
            <person name="Weidman J."/>
            <person name="Impraim M."/>
            <person name="Lee K."/>
            <person name="Berry K."/>
            <person name="Lee C."/>
            <person name="Mueller J."/>
            <person name="Khouri H."/>
            <person name="Gill J."/>
            <person name="Utterback T.R."/>
            <person name="McDonald L.A."/>
            <person name="Feldblyum T.V."/>
            <person name="Smith H.O."/>
            <person name="Venter J.C."/>
            <person name="Nealson K.H."/>
            <person name="Fraser C.M."/>
        </authorList>
    </citation>
    <scope>NUCLEOTIDE SEQUENCE [LARGE SCALE GENOMIC DNA]</scope>
    <source>
        <strain evidence="4">ATCC 700550 / JCM 31522 / CIP 106686 / LMG 19005 / NCIMB 14063 / MR-1</strain>
    </source>
</reference>
<dbReference type="OrthoDB" id="378663at2"/>
<dbReference type="InterPro" id="IPR003675">
    <property type="entry name" value="Rce1/LyrA-like_dom"/>
</dbReference>
<dbReference type="GO" id="GO:0080120">
    <property type="term" value="P:CAAX-box protein maturation"/>
    <property type="evidence" value="ECO:0007669"/>
    <property type="project" value="UniProtKB-ARBA"/>
</dbReference>
<reference evidence="3 4" key="4">
    <citation type="journal article" date="2011" name="BMC Genomics">
        <title>Genome-wide protein localization prediction strategies for gram negative bacteria.</title>
        <authorList>
            <person name="Romine M.F."/>
        </authorList>
    </citation>
    <scope>NUCLEOTIDE SEQUENCE [LARGE SCALE GENOMIC DNA]</scope>
    <source>
        <strain evidence="4">ATCC 700550 / JCM 31522 / CIP 106686 / LMG 19005 / NCIMB 14063 / MR-1</strain>
    </source>
</reference>
<gene>
    <name evidence="3" type="ordered locus">SO_3795</name>
</gene>
<accession>Q8EAU6</accession>
<sequence>MDVKAFQLGKILFCTGFLGVISIIPFVSTLLGPHSVQLDIPIYLLTLLMVIQSSFMLVLMVFIGVIFSRKVGLFAPVFAAYAEGGNIYHALKPQFIPALIGGVLGGLFLLCFMEIVVGNLPQDFIQAGEKLTPPWYAKVVYGGITEEILIRWGLMSFITWCCYRLTQAKETVIQPYNYIFAIVISAFLFGIGHLPVAFALTSEVNSALIFYIIFGNAGFGFVAGYLYWKRGLECAMLAHIIAHLIITSFL</sequence>
<evidence type="ECO:0000256" key="1">
    <source>
        <dbReference type="SAM" id="Phobius"/>
    </source>
</evidence>
<reference evidence="3 4" key="3">
    <citation type="journal article" date="2008" name="Appl. Environ. Microbiol.">
        <title>Identification of mobile elements and pseudogenes in the Shewanella oneidensis MR-1 genome.</title>
        <authorList>
            <person name="Romine M.F."/>
            <person name="Carlson T.S."/>
            <person name="Norbeck A.D."/>
            <person name="McCue L.A."/>
            <person name="Lipton M.S."/>
        </authorList>
    </citation>
    <scope>NUCLEOTIDE SEQUENCE [LARGE SCALE GENOMIC DNA]</scope>
    <source>
        <strain evidence="4">ATCC 700550 / JCM 31522 / CIP 106686 / LMG 19005 / NCIMB 14063 / MR-1</strain>
    </source>
</reference>
<protein>
    <submittedName>
        <fullName evidence="3">Predicted membrane protein</fullName>
    </submittedName>
</protein>
<dbReference type="KEGG" id="son:SO_3795"/>
<evidence type="ECO:0000313" key="4">
    <source>
        <dbReference type="Proteomes" id="UP000008186"/>
    </source>
</evidence>
<feature type="transmembrane region" description="Helical" evidence="1">
    <location>
        <begin position="178"/>
        <end position="202"/>
    </location>
</feature>
<dbReference type="EMBL" id="AE014299">
    <property type="protein sequence ID" value="AAN56776.1"/>
    <property type="molecule type" value="Genomic_DNA"/>
</dbReference>
<dbReference type="BioCyc" id="SONE211586:G1GMP-3523-MONOMER"/>
<evidence type="ECO:0000259" key="2">
    <source>
        <dbReference type="Pfam" id="PF02517"/>
    </source>
</evidence>
<dbReference type="Pfam" id="PF02517">
    <property type="entry name" value="Rce1-like"/>
    <property type="match status" value="1"/>
</dbReference>
<keyword evidence="1" id="KW-0472">Membrane</keyword>
<keyword evidence="1" id="KW-0812">Transmembrane</keyword>